<dbReference type="InterPro" id="IPR036397">
    <property type="entry name" value="RNaseH_sf"/>
</dbReference>
<evidence type="ECO:0000313" key="2">
    <source>
        <dbReference type="EMBL" id="OGF24322.1"/>
    </source>
</evidence>
<evidence type="ECO:0000313" key="3">
    <source>
        <dbReference type="Proteomes" id="UP000178783"/>
    </source>
</evidence>
<dbReference type="GO" id="GO:0015074">
    <property type="term" value="P:DNA integration"/>
    <property type="evidence" value="ECO:0007669"/>
    <property type="project" value="InterPro"/>
</dbReference>
<dbReference type="NCBIfam" id="NF033516">
    <property type="entry name" value="transpos_IS3"/>
    <property type="match status" value="1"/>
</dbReference>
<dbReference type="PANTHER" id="PTHR46889:SF7">
    <property type="entry name" value="TRANSPOSASE FOR INSERTION SEQUENCE ELEMENT IS904"/>
    <property type="match status" value="1"/>
</dbReference>
<dbReference type="InterPro" id="IPR048020">
    <property type="entry name" value="Transpos_IS3"/>
</dbReference>
<dbReference type="Pfam" id="PF13276">
    <property type="entry name" value="HTH_21"/>
    <property type="match status" value="1"/>
</dbReference>
<dbReference type="Pfam" id="PF00665">
    <property type="entry name" value="rve"/>
    <property type="match status" value="1"/>
</dbReference>
<protein>
    <recommendedName>
        <fullName evidence="1">Integrase catalytic domain-containing protein</fullName>
    </recommendedName>
</protein>
<dbReference type="PROSITE" id="PS50994">
    <property type="entry name" value="INTEGRASE"/>
    <property type="match status" value="1"/>
</dbReference>
<sequence length="367" mass="43053">MKHLSPKQKASIALAALRGEKISKLSSDYQVHPNQIGKWKKLAEEELAVLFTDKRKKENHSQERIIDELYQTIGRREVEISWLKKNSSLSYPERLTLANKEHPDISTLRQAELLDISRSSIYYQPTVNPGDIQIMNSIDKIFTQCPFYGHRRIKPELKEEYGINIGKKRIISLMKEMGLNAIYPRPKLNLSSSDKQHKKFPYLLKGLPIIRPNQVWGTDITYIKLKKYFAYLVAILDWYSRYVVAWKLSPTLENIFCIQALEQALKINKTEVHNSDQGAQYTSLNYINILEESEIRISMDGRGRCMDNIFTERLWRTVKYENIYLNEYADIGEAGQGLSEYFKFYNEKRRHQSLDYKTPAQIYFAKY</sequence>
<dbReference type="PANTHER" id="PTHR46889">
    <property type="entry name" value="TRANSPOSASE INSF FOR INSERTION SEQUENCE IS3B-RELATED"/>
    <property type="match status" value="1"/>
</dbReference>
<dbReference type="SUPFAM" id="SSF53098">
    <property type="entry name" value="Ribonuclease H-like"/>
    <property type="match status" value="1"/>
</dbReference>
<feature type="domain" description="Integrase catalytic" evidence="1">
    <location>
        <begin position="208"/>
        <end position="367"/>
    </location>
</feature>
<dbReference type="EMBL" id="MFFW01000027">
    <property type="protein sequence ID" value="OGF24322.1"/>
    <property type="molecule type" value="Genomic_DNA"/>
</dbReference>
<accession>A0A1F5SCM7</accession>
<dbReference type="InterPro" id="IPR012337">
    <property type="entry name" value="RNaseH-like_sf"/>
</dbReference>
<organism evidence="2 3">
    <name type="scientific">Candidatus Falkowbacteria bacterium RIFCSPLOWO2_02_FULL_45_21</name>
    <dbReference type="NCBI Taxonomy" id="1797989"/>
    <lineage>
        <taxon>Bacteria</taxon>
        <taxon>Candidatus Falkowiibacteriota</taxon>
    </lineage>
</organism>
<gene>
    <name evidence="2" type="ORF">A3H66_01060</name>
</gene>
<dbReference type="Proteomes" id="UP000178783">
    <property type="component" value="Unassembled WGS sequence"/>
</dbReference>
<dbReference type="Gene3D" id="3.30.420.10">
    <property type="entry name" value="Ribonuclease H-like superfamily/Ribonuclease H"/>
    <property type="match status" value="1"/>
</dbReference>
<evidence type="ECO:0000259" key="1">
    <source>
        <dbReference type="PROSITE" id="PS50994"/>
    </source>
</evidence>
<comment type="caution">
    <text evidence="2">The sequence shown here is derived from an EMBL/GenBank/DDBJ whole genome shotgun (WGS) entry which is preliminary data.</text>
</comment>
<name>A0A1F5SCM7_9BACT</name>
<dbReference type="InterPro" id="IPR025948">
    <property type="entry name" value="HTH-like_dom"/>
</dbReference>
<dbReference type="STRING" id="1797989.A3H66_01060"/>
<dbReference type="InterPro" id="IPR001584">
    <property type="entry name" value="Integrase_cat-core"/>
</dbReference>
<dbReference type="InterPro" id="IPR050900">
    <property type="entry name" value="Transposase_IS3/IS150/IS904"/>
</dbReference>
<proteinExistence type="predicted"/>
<reference evidence="2 3" key="1">
    <citation type="journal article" date="2016" name="Nat. Commun.">
        <title>Thousands of microbial genomes shed light on interconnected biogeochemical processes in an aquifer system.</title>
        <authorList>
            <person name="Anantharaman K."/>
            <person name="Brown C.T."/>
            <person name="Hug L.A."/>
            <person name="Sharon I."/>
            <person name="Castelle C.J."/>
            <person name="Probst A.J."/>
            <person name="Thomas B.C."/>
            <person name="Singh A."/>
            <person name="Wilkins M.J."/>
            <person name="Karaoz U."/>
            <person name="Brodie E.L."/>
            <person name="Williams K.H."/>
            <person name="Hubbard S.S."/>
            <person name="Banfield J.F."/>
        </authorList>
    </citation>
    <scope>NUCLEOTIDE SEQUENCE [LARGE SCALE GENOMIC DNA]</scope>
</reference>
<dbReference type="AlphaFoldDB" id="A0A1F5SCM7"/>
<dbReference type="GO" id="GO:0003676">
    <property type="term" value="F:nucleic acid binding"/>
    <property type="evidence" value="ECO:0007669"/>
    <property type="project" value="InterPro"/>
</dbReference>